<comment type="caution">
    <text evidence="1">The sequence shown here is derived from an EMBL/GenBank/DDBJ whole genome shotgun (WGS) entry which is preliminary data.</text>
</comment>
<sequence length="113" mass="13578">MFQKLISGEKVIVKIKTKSDIAFWQYQLLGVLSLFTERRNNFFIITDKRIIITQKDSIKHNIEYNDFYKISFNSKSDVLTFFTLNNEEKKVSLTDLKLEYDDYQYIKHQLHAE</sequence>
<organism evidence="1 2">
    <name type="scientific">Bizionia myxarmorum</name>
    <dbReference type="NCBI Taxonomy" id="291186"/>
    <lineage>
        <taxon>Bacteria</taxon>
        <taxon>Pseudomonadati</taxon>
        <taxon>Bacteroidota</taxon>
        <taxon>Flavobacteriia</taxon>
        <taxon>Flavobacteriales</taxon>
        <taxon>Flavobacteriaceae</taxon>
        <taxon>Bizionia</taxon>
    </lineage>
</organism>
<evidence type="ECO:0000313" key="1">
    <source>
        <dbReference type="EMBL" id="TYB79288.1"/>
    </source>
</evidence>
<dbReference type="RefSeq" id="WP_148403024.1">
    <property type="nucleotide sequence ID" value="NZ_VSKK01000001.1"/>
</dbReference>
<gene>
    <name evidence="1" type="ORF">ES674_05810</name>
</gene>
<evidence type="ECO:0008006" key="3">
    <source>
        <dbReference type="Google" id="ProtNLM"/>
    </source>
</evidence>
<keyword evidence="2" id="KW-1185">Reference proteome</keyword>
<accession>A0A5D0RF15</accession>
<reference evidence="1 2" key="1">
    <citation type="submission" date="2019-08" db="EMBL/GenBank/DDBJ databases">
        <title>Genomes of Antarctic Bizionia species.</title>
        <authorList>
            <person name="Bowman J.P."/>
        </authorList>
    </citation>
    <scope>NUCLEOTIDE SEQUENCE [LARGE SCALE GENOMIC DNA]</scope>
    <source>
        <strain evidence="1 2">ADA-4</strain>
    </source>
</reference>
<dbReference type="Proteomes" id="UP000323720">
    <property type="component" value="Unassembled WGS sequence"/>
</dbReference>
<name>A0A5D0RF15_9FLAO</name>
<dbReference type="OrthoDB" id="1453304at2"/>
<evidence type="ECO:0000313" key="2">
    <source>
        <dbReference type="Proteomes" id="UP000323720"/>
    </source>
</evidence>
<proteinExistence type="predicted"/>
<protein>
    <recommendedName>
        <fullName evidence="3">YokE-like PH domain-containing protein</fullName>
    </recommendedName>
</protein>
<dbReference type="AlphaFoldDB" id="A0A5D0RF15"/>
<dbReference type="EMBL" id="VSKK01000001">
    <property type="protein sequence ID" value="TYB79288.1"/>
    <property type="molecule type" value="Genomic_DNA"/>
</dbReference>